<evidence type="ECO:0000256" key="3">
    <source>
        <dbReference type="ARBA" id="ARBA00022475"/>
    </source>
</evidence>
<keyword evidence="4 7" id="KW-0812">Transmembrane</keyword>
<dbReference type="PANTHER" id="PTHR43744">
    <property type="entry name" value="ABC TRANSPORTER PERMEASE PROTEIN MG189-RELATED-RELATED"/>
    <property type="match status" value="1"/>
</dbReference>
<feature type="transmembrane region" description="Helical" evidence="7">
    <location>
        <begin position="197"/>
        <end position="215"/>
    </location>
</feature>
<feature type="transmembrane region" description="Helical" evidence="7">
    <location>
        <begin position="74"/>
        <end position="98"/>
    </location>
</feature>
<dbReference type="InterPro" id="IPR000515">
    <property type="entry name" value="MetI-like"/>
</dbReference>
<dbReference type="STRING" id="381306.AN478_11440"/>
<keyword evidence="5 7" id="KW-1133">Transmembrane helix</keyword>
<feature type="transmembrane region" description="Helical" evidence="7">
    <location>
        <begin position="246"/>
        <end position="264"/>
    </location>
</feature>
<dbReference type="InterPro" id="IPR035906">
    <property type="entry name" value="MetI-like_sf"/>
</dbReference>
<dbReference type="AlphaFoldDB" id="A0A0P9EBR0"/>
<keyword evidence="2 7" id="KW-0813">Transport</keyword>
<dbReference type="GO" id="GO:0055085">
    <property type="term" value="P:transmembrane transport"/>
    <property type="evidence" value="ECO:0007669"/>
    <property type="project" value="InterPro"/>
</dbReference>
<dbReference type="RefSeq" id="WP_054966725.1">
    <property type="nucleotide sequence ID" value="NZ_FMUN01000002.1"/>
</dbReference>
<evidence type="ECO:0000256" key="7">
    <source>
        <dbReference type="RuleBase" id="RU363032"/>
    </source>
</evidence>
<dbReference type="Pfam" id="PF00528">
    <property type="entry name" value="BPD_transp_1"/>
    <property type="match status" value="1"/>
</dbReference>
<dbReference type="PANTHER" id="PTHR43744:SF12">
    <property type="entry name" value="ABC TRANSPORTER PERMEASE PROTEIN MG189-RELATED"/>
    <property type="match status" value="1"/>
</dbReference>
<organism evidence="9 10">
    <name type="scientific">Thiohalorhabdus denitrificans</name>
    <dbReference type="NCBI Taxonomy" id="381306"/>
    <lineage>
        <taxon>Bacteria</taxon>
        <taxon>Pseudomonadati</taxon>
        <taxon>Pseudomonadota</taxon>
        <taxon>Gammaproteobacteria</taxon>
        <taxon>Thiohalorhabdales</taxon>
        <taxon>Thiohalorhabdaceae</taxon>
        <taxon>Thiohalorhabdus</taxon>
    </lineage>
</organism>
<keyword evidence="10" id="KW-1185">Reference proteome</keyword>
<accession>A0A0P9EBR0</accession>
<evidence type="ECO:0000313" key="10">
    <source>
        <dbReference type="Proteomes" id="UP000183104"/>
    </source>
</evidence>
<comment type="similarity">
    <text evidence="7">Belongs to the binding-protein-dependent transport system permease family.</text>
</comment>
<evidence type="ECO:0000256" key="5">
    <source>
        <dbReference type="ARBA" id="ARBA00022989"/>
    </source>
</evidence>
<gene>
    <name evidence="9" type="ORF">SAMN05661077_0742</name>
</gene>
<dbReference type="Gene3D" id="1.10.3720.10">
    <property type="entry name" value="MetI-like"/>
    <property type="match status" value="1"/>
</dbReference>
<name>A0A0P9EBR0_9GAMM</name>
<dbReference type="EMBL" id="FMUN01000002">
    <property type="protein sequence ID" value="SCX92797.1"/>
    <property type="molecule type" value="Genomic_DNA"/>
</dbReference>
<dbReference type="Proteomes" id="UP000183104">
    <property type="component" value="Unassembled WGS sequence"/>
</dbReference>
<sequence length="279" mass="30757">MRRLRGGLQALLVYAVLAFLAAVYVAPIAFMVVGSLKPDARVLADMGSAAAFVPAEASLENYRDVFGRVSFGRFLFNSVLITGAIMLGGLLVNGFLGYALARLRWRGRGWVLAGLLALLILPLEAIAVPLFYQVTLLGWRDTYVVQILPFVAHAFFVYLFYVFFLGLPKELEEAARMDGASVLGTYFRIILPNAKPAFATVAILTFLFQWGQYLWPLMVTSGERVRPLPVAIAAFRTLPPLQWGDILAFGVMMVAPVIVVFLAFQRWFVRGVAESGLKG</sequence>
<evidence type="ECO:0000259" key="8">
    <source>
        <dbReference type="PROSITE" id="PS50928"/>
    </source>
</evidence>
<dbReference type="SUPFAM" id="SSF161098">
    <property type="entry name" value="MetI-like"/>
    <property type="match status" value="1"/>
</dbReference>
<dbReference type="PATRIC" id="fig|381306.5.peg.1054"/>
<comment type="subcellular location">
    <subcellularLocation>
        <location evidence="1 7">Cell membrane</location>
        <topology evidence="1 7">Multi-pass membrane protein</topology>
    </subcellularLocation>
</comment>
<evidence type="ECO:0000256" key="4">
    <source>
        <dbReference type="ARBA" id="ARBA00022692"/>
    </source>
</evidence>
<dbReference type="OrthoDB" id="369039at2"/>
<feature type="transmembrane region" description="Helical" evidence="7">
    <location>
        <begin position="144"/>
        <end position="167"/>
    </location>
</feature>
<reference evidence="10" key="1">
    <citation type="submission" date="2016-10" db="EMBL/GenBank/DDBJ databases">
        <authorList>
            <person name="Varghese N."/>
        </authorList>
    </citation>
    <scope>NUCLEOTIDE SEQUENCE [LARGE SCALE GENOMIC DNA]</scope>
    <source>
        <strain evidence="10">HL 19</strain>
    </source>
</reference>
<dbReference type="PROSITE" id="PS50928">
    <property type="entry name" value="ABC_TM1"/>
    <property type="match status" value="1"/>
</dbReference>
<dbReference type="GO" id="GO:0005886">
    <property type="term" value="C:plasma membrane"/>
    <property type="evidence" value="ECO:0007669"/>
    <property type="project" value="UniProtKB-SubCell"/>
</dbReference>
<evidence type="ECO:0000256" key="6">
    <source>
        <dbReference type="ARBA" id="ARBA00023136"/>
    </source>
</evidence>
<proteinExistence type="inferred from homology"/>
<evidence type="ECO:0000313" key="9">
    <source>
        <dbReference type="EMBL" id="SCX92797.1"/>
    </source>
</evidence>
<dbReference type="CDD" id="cd06261">
    <property type="entry name" value="TM_PBP2"/>
    <property type="match status" value="1"/>
</dbReference>
<feature type="transmembrane region" description="Helical" evidence="7">
    <location>
        <begin position="12"/>
        <end position="33"/>
    </location>
</feature>
<evidence type="ECO:0000256" key="2">
    <source>
        <dbReference type="ARBA" id="ARBA00022448"/>
    </source>
</evidence>
<keyword evidence="6 7" id="KW-0472">Membrane</keyword>
<keyword evidence="3" id="KW-1003">Cell membrane</keyword>
<protein>
    <submittedName>
        <fullName evidence="9">Multiple sugar transport system permease protein</fullName>
    </submittedName>
</protein>
<feature type="domain" description="ABC transmembrane type-1" evidence="8">
    <location>
        <begin position="75"/>
        <end position="264"/>
    </location>
</feature>
<feature type="transmembrane region" description="Helical" evidence="7">
    <location>
        <begin position="110"/>
        <end position="132"/>
    </location>
</feature>
<keyword evidence="9" id="KW-0762">Sugar transport</keyword>
<evidence type="ECO:0000256" key="1">
    <source>
        <dbReference type="ARBA" id="ARBA00004651"/>
    </source>
</evidence>